<proteinExistence type="predicted"/>
<dbReference type="InterPro" id="IPR027417">
    <property type="entry name" value="P-loop_NTPase"/>
</dbReference>
<keyword evidence="2" id="KW-1185">Reference proteome</keyword>
<dbReference type="SUPFAM" id="SSF52540">
    <property type="entry name" value="P-loop containing nucleoside triphosphate hydrolases"/>
    <property type="match status" value="1"/>
</dbReference>
<evidence type="ECO:0008006" key="3">
    <source>
        <dbReference type="Google" id="ProtNLM"/>
    </source>
</evidence>
<sequence>MWITATVRQDRVMRYRPISPERLVDELADRLAAGPGNGWTRVAVDGADDASDPAALADALVDPLRVRGREVLRVSARDFLRPASLRLERGRTDPDVRYEDWLDVGALHRELLAPLQDGGSGSVLPGLWDAERDRALRRPRAALAPGSVLLLDGELLLGRGLEFDLSVHLWLSPAALRRRIPREAQWALRTYERYEHEVRPGELADVVVRMDHPTNPALLERGH</sequence>
<evidence type="ECO:0000313" key="2">
    <source>
        <dbReference type="Proteomes" id="UP000243799"/>
    </source>
</evidence>
<evidence type="ECO:0000313" key="1">
    <source>
        <dbReference type="EMBL" id="SFB36568.1"/>
    </source>
</evidence>
<dbReference type="Gene3D" id="3.40.50.300">
    <property type="entry name" value="P-loop containing nucleotide triphosphate hydrolases"/>
    <property type="match status" value="1"/>
</dbReference>
<dbReference type="AlphaFoldDB" id="A0A1I1AJ80"/>
<dbReference type="STRING" id="490629.SAMN05216266_10980"/>
<dbReference type="Proteomes" id="UP000243799">
    <property type="component" value="Unassembled WGS sequence"/>
</dbReference>
<accession>A0A1I1AJ80</accession>
<protein>
    <recommendedName>
        <fullName evidence="3">Uridine kinase</fullName>
    </recommendedName>
</protein>
<name>A0A1I1AJ80_9PSEU</name>
<reference evidence="2" key="1">
    <citation type="submission" date="2016-10" db="EMBL/GenBank/DDBJ databases">
        <authorList>
            <person name="Varghese N."/>
            <person name="Submissions S."/>
        </authorList>
    </citation>
    <scope>NUCLEOTIDE SEQUENCE [LARGE SCALE GENOMIC DNA]</scope>
    <source>
        <strain evidence="2">CGMCC 4.3568</strain>
    </source>
</reference>
<dbReference type="EMBL" id="FOKG01000009">
    <property type="protein sequence ID" value="SFB36568.1"/>
    <property type="molecule type" value="Genomic_DNA"/>
</dbReference>
<organism evidence="1 2">
    <name type="scientific">Amycolatopsis marina</name>
    <dbReference type="NCBI Taxonomy" id="490629"/>
    <lineage>
        <taxon>Bacteria</taxon>
        <taxon>Bacillati</taxon>
        <taxon>Actinomycetota</taxon>
        <taxon>Actinomycetes</taxon>
        <taxon>Pseudonocardiales</taxon>
        <taxon>Pseudonocardiaceae</taxon>
        <taxon>Amycolatopsis</taxon>
    </lineage>
</organism>
<gene>
    <name evidence="1" type="ORF">SAMN05216266_10980</name>
</gene>